<accession>A0AAE3AEP0</accession>
<reference evidence="2" key="1">
    <citation type="submission" date="2021-10" db="EMBL/GenBank/DDBJ databases">
        <title>Anaerobic single-cell dispensing facilitates the cultivation of human gut bacteria.</title>
        <authorList>
            <person name="Afrizal A."/>
        </authorList>
    </citation>
    <scope>NUCLEOTIDE SEQUENCE</scope>
    <source>
        <strain evidence="2">CLA-AA-H272</strain>
    </source>
</reference>
<dbReference type="EMBL" id="JAJEPW010000135">
    <property type="protein sequence ID" value="MCC2131221.1"/>
    <property type="molecule type" value="Genomic_DNA"/>
</dbReference>
<comment type="caution">
    <text evidence="2">The sequence shown here is derived from an EMBL/GenBank/DDBJ whole genome shotgun (WGS) entry which is preliminary data.</text>
</comment>
<proteinExistence type="predicted"/>
<dbReference type="InterPro" id="IPR025463">
    <property type="entry name" value="DUF4314"/>
</dbReference>
<evidence type="ECO:0000313" key="3">
    <source>
        <dbReference type="Proteomes" id="UP001199319"/>
    </source>
</evidence>
<dbReference type="Proteomes" id="UP001199319">
    <property type="component" value="Unassembled WGS sequence"/>
</dbReference>
<dbReference type="Pfam" id="PF14192">
    <property type="entry name" value="DUF4314"/>
    <property type="match status" value="1"/>
</dbReference>
<organism evidence="2 3">
    <name type="scientific">Brotocaccenecus cirricatena</name>
    <dbReference type="NCBI Taxonomy" id="3064195"/>
    <lineage>
        <taxon>Bacteria</taxon>
        <taxon>Bacillati</taxon>
        <taxon>Bacillota</taxon>
        <taxon>Clostridia</taxon>
        <taxon>Eubacteriales</taxon>
        <taxon>Oscillospiraceae</taxon>
        <taxon>Brotocaccenecus</taxon>
    </lineage>
</organism>
<sequence length="426" mass="48521">MERSDKQRKPVAIKNLAELKRFIQPGVEFKTLSQKNHPDLVGLTRVVTTVQTVGFYSKIKDQPNSRFSTDNGGKGFRTDFVKADAYIFDGTTVKVKDTRNKDRGVIYEFEFYDREQAMQEDTNMDRKMVNFIKEQYPPGTRIRLNSMEDPYAPIAPGTEGEVDFVDDIGTIHMKWDNGRALGIVPGEDSFSVLPPKLTTLKLYMPLTADFYERSEYGDLEPESTMLDGRALRGYQDQIMAELVKNRMPEETERGLMHWYHEADSVNTKVHSAVFTVEERDRKLWGVAECRIAGELSALEMDTLKEYIAGQASDGWGEHFEQREILVDGGSELYVHLWNADDWGIQTEQERFAPKLSEGLPELCFSVLPSTGELICIKRGENGYYPSDWSTDDPAQNRELADYNNERLGVTQAQRLAMECGSMHGLS</sequence>
<name>A0AAE3AEP0_9FIRM</name>
<feature type="domain" description="DUF4314" evidence="1">
    <location>
        <begin position="126"/>
        <end position="192"/>
    </location>
</feature>
<dbReference type="RefSeq" id="WP_302930315.1">
    <property type="nucleotide sequence ID" value="NZ_JAJEPW010000135.1"/>
</dbReference>
<evidence type="ECO:0000313" key="2">
    <source>
        <dbReference type="EMBL" id="MCC2131221.1"/>
    </source>
</evidence>
<protein>
    <submittedName>
        <fullName evidence="2">DUF4314 domain-containing protein</fullName>
    </submittedName>
</protein>
<dbReference type="AlphaFoldDB" id="A0AAE3AEP0"/>
<evidence type="ECO:0000259" key="1">
    <source>
        <dbReference type="Pfam" id="PF14192"/>
    </source>
</evidence>
<keyword evidence="3" id="KW-1185">Reference proteome</keyword>
<gene>
    <name evidence="2" type="ORF">LKD37_17275</name>
</gene>